<dbReference type="Gene3D" id="1.20.1440.60">
    <property type="entry name" value="23S rRNA-intervening sequence"/>
    <property type="match status" value="1"/>
</dbReference>
<dbReference type="Proteomes" id="UP000306918">
    <property type="component" value="Unassembled WGS sequence"/>
</dbReference>
<evidence type="ECO:0000313" key="2">
    <source>
        <dbReference type="Proteomes" id="UP000306918"/>
    </source>
</evidence>
<dbReference type="InterPro" id="IPR012657">
    <property type="entry name" value="23S_rRNA-intervening_sequence"/>
</dbReference>
<evidence type="ECO:0000313" key="1">
    <source>
        <dbReference type="EMBL" id="THU39878.1"/>
    </source>
</evidence>
<sequence length="125" mass="14210">MENNIQKFDLEDRLVAFACLILEVCEMLPGTRAGNNLEHQLSKSGTAPALIYGEAQAAESRTDFCHKMKMALKELRETRINLRIIKEKPLIKHAKVDNAFDEVDQLIRIFVKSIETAKANNLLKK</sequence>
<dbReference type="NCBIfam" id="TIGR02436">
    <property type="entry name" value="four helix bundle protein"/>
    <property type="match status" value="1"/>
</dbReference>
<dbReference type="EMBL" id="STFF01000002">
    <property type="protein sequence ID" value="THU39878.1"/>
    <property type="molecule type" value="Genomic_DNA"/>
</dbReference>
<protein>
    <submittedName>
        <fullName evidence="1">Four helix bundle protein</fullName>
    </submittedName>
</protein>
<dbReference type="OrthoDB" id="285993at2"/>
<dbReference type="RefSeq" id="WP_136576634.1">
    <property type="nucleotide sequence ID" value="NZ_STFF01000002.1"/>
</dbReference>
<reference evidence="1 2" key="1">
    <citation type="submission" date="2019-04" db="EMBL/GenBank/DDBJ databases">
        <title>Niastella caeni sp. nov., isolated from activated sludge.</title>
        <authorList>
            <person name="Sheng M."/>
        </authorList>
    </citation>
    <scope>NUCLEOTIDE SEQUENCE [LARGE SCALE GENOMIC DNA]</scope>
    <source>
        <strain evidence="1 2">HX-2-15</strain>
    </source>
</reference>
<dbReference type="SUPFAM" id="SSF158446">
    <property type="entry name" value="IVS-encoded protein-like"/>
    <property type="match status" value="1"/>
</dbReference>
<dbReference type="PIRSF" id="PIRSF035652">
    <property type="entry name" value="CHP02436"/>
    <property type="match status" value="1"/>
</dbReference>
<dbReference type="InterPro" id="IPR036583">
    <property type="entry name" value="23S_rRNA_IVS_sf"/>
</dbReference>
<dbReference type="AlphaFoldDB" id="A0A4S8HVZ6"/>
<proteinExistence type="predicted"/>
<comment type="caution">
    <text evidence="1">The sequence shown here is derived from an EMBL/GenBank/DDBJ whole genome shotgun (WGS) entry which is preliminary data.</text>
</comment>
<dbReference type="Pfam" id="PF05635">
    <property type="entry name" value="23S_rRNA_IVP"/>
    <property type="match status" value="1"/>
</dbReference>
<accession>A0A4S8HVZ6</accession>
<gene>
    <name evidence="1" type="ORF">FAM09_08255</name>
</gene>
<keyword evidence="2" id="KW-1185">Reference proteome</keyword>
<name>A0A4S8HVZ6_9BACT</name>
<organism evidence="1 2">
    <name type="scientific">Niastella caeni</name>
    <dbReference type="NCBI Taxonomy" id="2569763"/>
    <lineage>
        <taxon>Bacteria</taxon>
        <taxon>Pseudomonadati</taxon>
        <taxon>Bacteroidota</taxon>
        <taxon>Chitinophagia</taxon>
        <taxon>Chitinophagales</taxon>
        <taxon>Chitinophagaceae</taxon>
        <taxon>Niastella</taxon>
    </lineage>
</organism>